<dbReference type="Gramene" id="rna24204">
    <property type="protein sequence ID" value="RHN61715.1"/>
    <property type="gene ID" value="gene24204"/>
</dbReference>
<sequence length="51" mass="5637">MNASSSPVQSFYVPPSQTHAAHMTYGEGSQLGAQTKLQNEVQLHSLWPFTF</sequence>
<gene>
    <name evidence="1" type="ORF">MtrunA17_Chr4g0039641</name>
</gene>
<organism evidence="1 2">
    <name type="scientific">Medicago truncatula</name>
    <name type="common">Barrel medic</name>
    <name type="synonym">Medicago tribuloides</name>
    <dbReference type="NCBI Taxonomy" id="3880"/>
    <lineage>
        <taxon>Eukaryota</taxon>
        <taxon>Viridiplantae</taxon>
        <taxon>Streptophyta</taxon>
        <taxon>Embryophyta</taxon>
        <taxon>Tracheophyta</taxon>
        <taxon>Spermatophyta</taxon>
        <taxon>Magnoliopsida</taxon>
        <taxon>eudicotyledons</taxon>
        <taxon>Gunneridae</taxon>
        <taxon>Pentapetalae</taxon>
        <taxon>rosids</taxon>
        <taxon>fabids</taxon>
        <taxon>Fabales</taxon>
        <taxon>Fabaceae</taxon>
        <taxon>Papilionoideae</taxon>
        <taxon>50 kb inversion clade</taxon>
        <taxon>NPAAA clade</taxon>
        <taxon>Hologalegina</taxon>
        <taxon>IRL clade</taxon>
        <taxon>Trifolieae</taxon>
        <taxon>Medicago</taxon>
    </lineage>
</organism>
<evidence type="ECO:0000313" key="2">
    <source>
        <dbReference type="Proteomes" id="UP000265566"/>
    </source>
</evidence>
<reference evidence="2" key="1">
    <citation type="journal article" date="2018" name="Nat. Plants">
        <title>Whole-genome landscape of Medicago truncatula symbiotic genes.</title>
        <authorList>
            <person name="Pecrix Y."/>
            <person name="Staton S.E."/>
            <person name="Sallet E."/>
            <person name="Lelandais-Briere C."/>
            <person name="Moreau S."/>
            <person name="Carrere S."/>
            <person name="Blein T."/>
            <person name="Jardinaud M.F."/>
            <person name="Latrasse D."/>
            <person name="Zouine M."/>
            <person name="Zahm M."/>
            <person name="Kreplak J."/>
            <person name="Mayjonade B."/>
            <person name="Satge C."/>
            <person name="Perez M."/>
            <person name="Cauet S."/>
            <person name="Marande W."/>
            <person name="Chantry-Darmon C."/>
            <person name="Lopez-Roques C."/>
            <person name="Bouchez O."/>
            <person name="Berard A."/>
            <person name="Debelle F."/>
            <person name="Munos S."/>
            <person name="Bendahmane A."/>
            <person name="Berges H."/>
            <person name="Niebel A."/>
            <person name="Buitink J."/>
            <person name="Frugier F."/>
            <person name="Benhamed M."/>
            <person name="Crespi M."/>
            <person name="Gouzy J."/>
            <person name="Gamas P."/>
        </authorList>
    </citation>
    <scope>NUCLEOTIDE SEQUENCE [LARGE SCALE GENOMIC DNA]</scope>
    <source>
        <strain evidence="2">cv. Jemalong A17</strain>
    </source>
</reference>
<dbReference type="Proteomes" id="UP000265566">
    <property type="component" value="Chromosome 4"/>
</dbReference>
<name>A0A396IDB8_MEDTR</name>
<proteinExistence type="predicted"/>
<evidence type="ECO:0000313" key="1">
    <source>
        <dbReference type="EMBL" id="RHN61715.1"/>
    </source>
</evidence>
<dbReference type="AlphaFoldDB" id="A0A396IDB8"/>
<protein>
    <submittedName>
        <fullName evidence="1">Uncharacterized protein</fullName>
    </submittedName>
</protein>
<dbReference type="EMBL" id="PSQE01000004">
    <property type="protein sequence ID" value="RHN61715.1"/>
    <property type="molecule type" value="Genomic_DNA"/>
</dbReference>
<comment type="caution">
    <text evidence="1">The sequence shown here is derived from an EMBL/GenBank/DDBJ whole genome shotgun (WGS) entry which is preliminary data.</text>
</comment>
<accession>A0A396IDB8</accession>